<sequence>MKKFILHISFIIAFLLYGHLNSLAQDTVHYSGTTLSNVDYHHGQLASAVGVHNIQVFRANREHPEWASGLNWTYNHAPMLAYWNNTFYLQYLSNPVGEHVPPGQTLLMTSADGYNWSAPAVIFPVYRIPDGTKKPGHAPEARNLDAVMHQRMGFYVARNKRLLTLAFYGMVIEPKDDPNDGNGIGRVVREIYPDGKYGPVYFIRNNTWWDKTKSAYPFYTSSKDKGFVEACNELLGNPLAMQEWVEEADRNDPLVPLKKEVKAFSYYHLPNGKVVGLWKNALTSISADNGKTWQYGPLRAPGFVNSNAKIWGQRTSDGRYATVYNPSEFRWPLAVSISDDGLDYKNLLLVNGEITTMRYGGAYKSYGPQYVRGIEEGCGTPPDGKMWVTYSMNKEDIWIANIRVPVVSEVKEPVNEVFANLPQGKELQFWNIYSPLWAPVKIEKSPDGSNALTLRDKDPFDYATAGRVIPRSKKVAVEFTIIPGQSDRGQLQVEFQDDKGTAASRLVFDSDSLLKVKTGYRSSTVTKYEAGKALRVRAELDRDKRMLTIAINGENKGPKIFFAPVAFFEKVVFRTGDVRRFPDADTPTDQDFDVKNPGAQDAEAVFYIKSFSTSRL</sequence>
<keyword evidence="1" id="KW-0732">Signal</keyword>
<keyword evidence="6" id="KW-1185">Reference proteome</keyword>
<dbReference type="RefSeq" id="WP_160906210.1">
    <property type="nucleotide sequence ID" value="NZ_WVHS01000002.1"/>
</dbReference>
<dbReference type="InterPro" id="IPR036278">
    <property type="entry name" value="Sialidase_sf"/>
</dbReference>
<accession>A0A7K1XW45</accession>
<dbReference type="Pfam" id="PF13088">
    <property type="entry name" value="BNR_2"/>
    <property type="match status" value="1"/>
</dbReference>
<evidence type="ECO:0000256" key="1">
    <source>
        <dbReference type="SAM" id="SignalP"/>
    </source>
</evidence>
<dbReference type="SUPFAM" id="SSF50939">
    <property type="entry name" value="Sialidases"/>
    <property type="match status" value="1"/>
</dbReference>
<feature type="chain" id="PRO_5029559793" evidence="1">
    <location>
        <begin position="25"/>
        <end position="616"/>
    </location>
</feature>
<dbReference type="InterPro" id="IPR056425">
    <property type="entry name" value="Beta-prop_BT_1020"/>
</dbReference>
<reference evidence="5 6" key="1">
    <citation type="submission" date="2019-11" db="EMBL/GenBank/DDBJ databases">
        <title>Pedobacter sp. HMF7056 Genome sequencing and assembly.</title>
        <authorList>
            <person name="Kang H."/>
            <person name="Kim H."/>
            <person name="Joh K."/>
        </authorList>
    </citation>
    <scope>NUCLEOTIDE SEQUENCE [LARGE SCALE GENOMIC DNA]</scope>
    <source>
        <strain evidence="5 6">HMF7056</strain>
    </source>
</reference>
<evidence type="ECO:0000259" key="3">
    <source>
        <dbReference type="Pfam" id="PF22585"/>
    </source>
</evidence>
<evidence type="ECO:0000259" key="2">
    <source>
        <dbReference type="Pfam" id="PF13088"/>
    </source>
</evidence>
<dbReference type="GO" id="GO:0016798">
    <property type="term" value="F:hydrolase activity, acting on glycosyl bonds"/>
    <property type="evidence" value="ECO:0007669"/>
    <property type="project" value="UniProtKB-KW"/>
</dbReference>
<feature type="domain" description="BT-1020-like N-terminal beta-propeller" evidence="4">
    <location>
        <begin position="26"/>
        <end position="260"/>
    </location>
</feature>
<dbReference type="AlphaFoldDB" id="A0A7K1XW45"/>
<comment type="caution">
    <text evidence="5">The sequence shown here is derived from an EMBL/GenBank/DDBJ whole genome shotgun (WGS) entry which is preliminary data.</text>
</comment>
<protein>
    <submittedName>
        <fullName evidence="5">Six-hairpin glycosidase</fullName>
    </submittedName>
</protein>
<evidence type="ECO:0000313" key="6">
    <source>
        <dbReference type="Proteomes" id="UP000451233"/>
    </source>
</evidence>
<feature type="domain" description="Sialidase" evidence="2">
    <location>
        <begin position="280"/>
        <end position="350"/>
    </location>
</feature>
<dbReference type="Proteomes" id="UP000451233">
    <property type="component" value="Unassembled WGS sequence"/>
</dbReference>
<feature type="domain" description="BT-1020-like structural beta-sandwich" evidence="3">
    <location>
        <begin position="430"/>
        <end position="590"/>
    </location>
</feature>
<dbReference type="InterPro" id="IPR054490">
    <property type="entry name" value="BT_1020-like_b-sandwich_1"/>
</dbReference>
<feature type="signal peptide" evidence="1">
    <location>
        <begin position="1"/>
        <end position="24"/>
    </location>
</feature>
<dbReference type="Pfam" id="PF22585">
    <property type="entry name" value="Sialidase-like_CBM"/>
    <property type="match status" value="1"/>
</dbReference>
<organism evidence="5 6">
    <name type="scientific">Hufsiella ginkgonis</name>
    <dbReference type="NCBI Taxonomy" id="2695274"/>
    <lineage>
        <taxon>Bacteria</taxon>
        <taxon>Pseudomonadati</taxon>
        <taxon>Bacteroidota</taxon>
        <taxon>Sphingobacteriia</taxon>
        <taxon>Sphingobacteriales</taxon>
        <taxon>Sphingobacteriaceae</taxon>
        <taxon>Hufsiella</taxon>
    </lineage>
</organism>
<proteinExistence type="predicted"/>
<keyword evidence="5" id="KW-0326">Glycosidase</keyword>
<keyword evidence="5" id="KW-0378">Hydrolase</keyword>
<evidence type="ECO:0000259" key="4">
    <source>
        <dbReference type="Pfam" id="PF24067"/>
    </source>
</evidence>
<dbReference type="Pfam" id="PF24067">
    <property type="entry name" value="Beta-prop_BT_1020"/>
    <property type="match status" value="1"/>
</dbReference>
<evidence type="ECO:0000313" key="5">
    <source>
        <dbReference type="EMBL" id="MXV15202.1"/>
    </source>
</evidence>
<gene>
    <name evidence="5" type="ORF">GS398_07810</name>
</gene>
<dbReference type="InterPro" id="IPR011040">
    <property type="entry name" value="Sialidase"/>
</dbReference>
<name>A0A7K1XW45_9SPHI</name>
<dbReference type="EMBL" id="WVHS01000002">
    <property type="protein sequence ID" value="MXV15202.1"/>
    <property type="molecule type" value="Genomic_DNA"/>
</dbReference>